<dbReference type="PANTHER" id="PTHR22960">
    <property type="entry name" value="MOLYBDOPTERIN COFACTOR SYNTHESIS PROTEIN A"/>
    <property type="match status" value="1"/>
</dbReference>
<dbReference type="eggNOG" id="COG0315">
    <property type="taxonomic scope" value="Bacteria"/>
</dbReference>
<accession>E5Y8C7</accession>
<keyword evidence="7 13" id="KW-0067">ATP-binding</keyword>
<evidence type="ECO:0000256" key="4">
    <source>
        <dbReference type="ARBA" id="ARBA00022679"/>
    </source>
</evidence>
<evidence type="ECO:0000259" key="15">
    <source>
        <dbReference type="Pfam" id="PF01967"/>
    </source>
</evidence>
<dbReference type="NCBIfam" id="TIGR00017">
    <property type="entry name" value="cmk"/>
    <property type="match status" value="1"/>
</dbReference>
<dbReference type="GO" id="GO:0061798">
    <property type="term" value="F:GTP 3',8'-cyclase activity"/>
    <property type="evidence" value="ECO:0007669"/>
    <property type="project" value="TreeGrafter"/>
</dbReference>
<sequence>MKCLPIITLDGPAGVGKSTLAKRLATILGIPYLDTGAMFRTIALRLGPGAEALPEDELRARCKAFRFKLQGGGEHSVLLCNGVPVGPEIRTEEVGRLASRLATSTVVRDCLKEAQRSLGESGLVAEGRDMGTVVFPTARFKFFLDARPEVRGMRRFEELQAKGEPADLAQITEMIRQRDDMDRNRAVAPLKPATDAVIVDTSDLGIEGVLKVLTDTVAASSERIVREVRYCPKDAAEDAVSGMRDAAFSHMAGDGSISMVDVGSKNITRRVAIVRGAVEMNAHTLGLLKEHALPKGDVLVTAQVAGIMAAKRTSELIPLCHPVPLSFVDVRFAIQDEPPAVLIESEARTSDRTGVEMEAIIAAQVAAATIYDMCKAVQKDMVIRDVRLVHKSGGRTGTFERRESSGERT</sequence>
<keyword evidence="13" id="KW-0963">Cytoplasm</keyword>
<dbReference type="GO" id="GO:0005524">
    <property type="term" value="F:ATP binding"/>
    <property type="evidence" value="ECO:0007669"/>
    <property type="project" value="UniProtKB-UniRule"/>
</dbReference>
<evidence type="ECO:0000256" key="1">
    <source>
        <dbReference type="ARBA" id="ARBA00001637"/>
    </source>
</evidence>
<evidence type="ECO:0000256" key="2">
    <source>
        <dbReference type="ARBA" id="ARBA00005046"/>
    </source>
</evidence>
<dbReference type="EC" id="4.6.1.17" evidence="14"/>
<keyword evidence="5 13" id="KW-0547">Nucleotide-binding</keyword>
<evidence type="ECO:0000256" key="5">
    <source>
        <dbReference type="ARBA" id="ARBA00022741"/>
    </source>
</evidence>
<dbReference type="GO" id="GO:0006777">
    <property type="term" value="P:Mo-molybdopterin cofactor biosynthetic process"/>
    <property type="evidence" value="ECO:0007669"/>
    <property type="project" value="UniProtKB-UniRule"/>
</dbReference>
<dbReference type="CDD" id="cd01420">
    <property type="entry name" value="MoaC_PE"/>
    <property type="match status" value="1"/>
</dbReference>
<dbReference type="EC" id="2.7.4.25" evidence="13"/>
<dbReference type="GO" id="GO:0061799">
    <property type="term" value="F:cyclic pyranopterin monophosphate synthase activity"/>
    <property type="evidence" value="ECO:0007669"/>
    <property type="project" value="UniProtKB-UniRule"/>
</dbReference>
<protein>
    <recommendedName>
        <fullName evidence="13 14">Multifunctional fusion protein</fullName>
    </recommendedName>
    <domain>
        <recommendedName>
            <fullName evidence="13">Cytidylate kinase</fullName>
            <shortName evidence="13">CK</shortName>
            <ecNumber evidence="13">2.7.4.25</ecNumber>
        </recommendedName>
        <alternativeName>
            <fullName evidence="13">Cytidine monophosphate kinase</fullName>
            <shortName evidence="13">CMP kinase</shortName>
        </alternativeName>
    </domain>
    <domain>
        <recommendedName>
            <fullName evidence="14">Cyclic pyranopterin monophosphate synthase</fullName>
            <ecNumber evidence="14">4.6.1.17</ecNumber>
        </recommendedName>
        <alternativeName>
            <fullName evidence="14">Molybdenum cofactor biosynthesis protein C</fullName>
        </alternativeName>
    </domain>
</protein>
<dbReference type="PANTHER" id="PTHR22960:SF0">
    <property type="entry name" value="MOLYBDENUM COFACTOR BIOSYNTHESIS PROTEIN 1"/>
    <property type="match status" value="1"/>
</dbReference>
<dbReference type="OrthoDB" id="9807434at2"/>
<dbReference type="InterPro" id="IPR027417">
    <property type="entry name" value="P-loop_NTPase"/>
</dbReference>
<evidence type="ECO:0000313" key="18">
    <source>
        <dbReference type="Proteomes" id="UP000006034"/>
    </source>
</evidence>
<evidence type="ECO:0000256" key="13">
    <source>
        <dbReference type="HAMAP-Rule" id="MF_00238"/>
    </source>
</evidence>
<dbReference type="SUPFAM" id="SSF52540">
    <property type="entry name" value="P-loop containing nucleoside triphosphate hydrolases"/>
    <property type="match status" value="1"/>
</dbReference>
<gene>
    <name evidence="13" type="primary">cmk</name>
    <name evidence="14" type="synonym">moaC</name>
    <name evidence="17" type="ORF">HMPREF0179_02445</name>
</gene>
<dbReference type="HAMAP" id="MF_01224_B">
    <property type="entry name" value="MoaC_B"/>
    <property type="match status" value="1"/>
</dbReference>
<dbReference type="UniPathway" id="UPA00344"/>
<evidence type="ECO:0000256" key="11">
    <source>
        <dbReference type="ARBA" id="ARBA00048478"/>
    </source>
</evidence>
<name>E5Y8C7_BILW3</name>
<dbReference type="eggNOG" id="COG0283">
    <property type="taxonomic scope" value="Bacteria"/>
</dbReference>
<dbReference type="GO" id="GO:0036430">
    <property type="term" value="F:CMP kinase activity"/>
    <property type="evidence" value="ECO:0007669"/>
    <property type="project" value="RHEA"/>
</dbReference>
<feature type="binding site" evidence="13">
    <location>
        <begin position="11"/>
        <end position="19"/>
    </location>
    <ligand>
        <name>ATP</name>
        <dbReference type="ChEBI" id="CHEBI:30616"/>
    </ligand>
</feature>
<feature type="domain" description="Cytidylate kinase" evidence="16">
    <location>
        <begin position="7"/>
        <end position="216"/>
    </location>
</feature>
<dbReference type="InterPro" id="IPR023045">
    <property type="entry name" value="MoaC"/>
</dbReference>
<comment type="similarity">
    <text evidence="14">Belongs to the MoaC family.</text>
</comment>
<dbReference type="CDD" id="cd02020">
    <property type="entry name" value="CMPK"/>
    <property type="match status" value="1"/>
</dbReference>
<evidence type="ECO:0000256" key="10">
    <source>
        <dbReference type="ARBA" id="ARBA00047615"/>
    </source>
</evidence>
<comment type="catalytic activity">
    <reaction evidence="10 13">
        <text>dCMP + ATP = dCDP + ADP</text>
        <dbReference type="Rhea" id="RHEA:25094"/>
        <dbReference type="ChEBI" id="CHEBI:30616"/>
        <dbReference type="ChEBI" id="CHEBI:57566"/>
        <dbReference type="ChEBI" id="CHEBI:58593"/>
        <dbReference type="ChEBI" id="CHEBI:456216"/>
        <dbReference type="EC" id="2.7.4.25"/>
    </reaction>
</comment>
<dbReference type="Gene3D" id="3.30.70.640">
    <property type="entry name" value="Molybdopterin cofactor biosynthesis C (MoaC) domain"/>
    <property type="match status" value="1"/>
</dbReference>
<dbReference type="Pfam" id="PF02224">
    <property type="entry name" value="Cytidylate_kin"/>
    <property type="match status" value="1"/>
</dbReference>
<dbReference type="SUPFAM" id="SSF55040">
    <property type="entry name" value="Molybdenum cofactor biosynthesis protein C, MoaC"/>
    <property type="match status" value="1"/>
</dbReference>
<evidence type="ECO:0000313" key="17">
    <source>
        <dbReference type="EMBL" id="EFV43753.1"/>
    </source>
</evidence>
<dbReference type="NCBIfam" id="NF006870">
    <property type="entry name" value="PRK09364.1"/>
    <property type="match status" value="1"/>
</dbReference>
<feature type="active site" evidence="14">
    <location>
        <position position="372"/>
    </location>
</feature>
<evidence type="ECO:0000256" key="3">
    <source>
        <dbReference type="ARBA" id="ARBA00009427"/>
    </source>
</evidence>
<evidence type="ECO:0000259" key="16">
    <source>
        <dbReference type="Pfam" id="PF02224"/>
    </source>
</evidence>
<evidence type="ECO:0000256" key="9">
    <source>
        <dbReference type="ARBA" id="ARBA00023239"/>
    </source>
</evidence>
<evidence type="ECO:0000256" key="8">
    <source>
        <dbReference type="ARBA" id="ARBA00023150"/>
    </source>
</evidence>
<comment type="function">
    <text evidence="12 14">Catalyzes the conversion of (8S)-3',8-cyclo-7,8-dihydroguanosine 5'-triphosphate to cyclic pyranopterin monophosphate (cPMP).</text>
</comment>
<dbReference type="InterPro" id="IPR011994">
    <property type="entry name" value="Cytidylate_kinase_dom"/>
</dbReference>
<dbReference type="Pfam" id="PF01967">
    <property type="entry name" value="MoaC"/>
    <property type="match status" value="1"/>
</dbReference>
<comment type="pathway">
    <text evidence="2 14">Cofactor biosynthesis; molybdopterin biosynthesis.</text>
</comment>
<keyword evidence="18" id="KW-1185">Reference proteome</keyword>
<dbReference type="InterPro" id="IPR050105">
    <property type="entry name" value="MoCo_biosynth_MoaA/MoaC"/>
</dbReference>
<feature type="binding site" evidence="14">
    <location>
        <begin position="357"/>
        <end position="358"/>
    </location>
    <ligand>
        <name>substrate</name>
    </ligand>
</feature>
<dbReference type="AlphaFoldDB" id="E5Y8C7"/>
<feature type="binding site" evidence="14">
    <location>
        <begin position="319"/>
        <end position="321"/>
    </location>
    <ligand>
        <name>substrate</name>
    </ligand>
</feature>
<dbReference type="NCBIfam" id="TIGR00581">
    <property type="entry name" value="moaC"/>
    <property type="match status" value="1"/>
</dbReference>
<dbReference type="STRING" id="563192.HMPREF0179_02445"/>
<dbReference type="Proteomes" id="UP000006034">
    <property type="component" value="Unassembled WGS sequence"/>
</dbReference>
<dbReference type="HOGENOM" id="CLU_672068_0_0_7"/>
<keyword evidence="6 13" id="KW-0418">Kinase</keyword>
<dbReference type="GO" id="GO:0005737">
    <property type="term" value="C:cytoplasm"/>
    <property type="evidence" value="ECO:0007669"/>
    <property type="project" value="UniProtKB-SubCell"/>
</dbReference>
<comment type="catalytic activity">
    <reaction evidence="11 13">
        <text>CMP + ATP = CDP + ADP</text>
        <dbReference type="Rhea" id="RHEA:11600"/>
        <dbReference type="ChEBI" id="CHEBI:30616"/>
        <dbReference type="ChEBI" id="CHEBI:58069"/>
        <dbReference type="ChEBI" id="CHEBI:60377"/>
        <dbReference type="ChEBI" id="CHEBI:456216"/>
        <dbReference type="EC" id="2.7.4.25"/>
    </reaction>
</comment>
<evidence type="ECO:0000256" key="14">
    <source>
        <dbReference type="HAMAP-Rule" id="MF_01224"/>
    </source>
</evidence>
<reference evidence="17 18" key="2">
    <citation type="submission" date="2013-04" db="EMBL/GenBank/DDBJ databases">
        <title>The Genome Sequence of Bilophila wadsworthia 3_1_6.</title>
        <authorList>
            <consortium name="The Broad Institute Genomics Platform"/>
            <person name="Earl A."/>
            <person name="Ward D."/>
            <person name="Feldgarden M."/>
            <person name="Gevers D."/>
            <person name="Sibley C."/>
            <person name="Strauss J."/>
            <person name="Allen-Vercoe E."/>
            <person name="Walker B."/>
            <person name="Young S."/>
            <person name="Zeng Q."/>
            <person name="Gargeya S."/>
            <person name="Fitzgerald M."/>
            <person name="Haas B."/>
            <person name="Abouelleil A."/>
            <person name="Allen A.W."/>
            <person name="Alvarado L."/>
            <person name="Arachchi H.M."/>
            <person name="Berlin A.M."/>
            <person name="Chapman S.B."/>
            <person name="Gainer-Dewar J."/>
            <person name="Goldberg J."/>
            <person name="Griggs A."/>
            <person name="Gujja S."/>
            <person name="Hansen M."/>
            <person name="Howarth C."/>
            <person name="Imamovic A."/>
            <person name="Ireland A."/>
            <person name="Larimer J."/>
            <person name="McCowan C."/>
            <person name="Murphy C."/>
            <person name="Pearson M."/>
            <person name="Poon T.W."/>
            <person name="Priest M."/>
            <person name="Roberts A."/>
            <person name="Saif S."/>
            <person name="Shea T."/>
            <person name="Sisk P."/>
            <person name="Sykes S."/>
            <person name="Wortman J."/>
            <person name="Nusbaum C."/>
            <person name="Birren B."/>
        </authorList>
    </citation>
    <scope>NUCLEOTIDE SEQUENCE [LARGE SCALE GENOMIC DNA]</scope>
    <source>
        <strain evidence="17 18">3_1_6</strain>
    </source>
</reference>
<dbReference type="HAMAP" id="MF_00238">
    <property type="entry name" value="Cytidyl_kinase_type1"/>
    <property type="match status" value="1"/>
</dbReference>
<evidence type="ECO:0000256" key="6">
    <source>
        <dbReference type="ARBA" id="ARBA00022777"/>
    </source>
</evidence>
<reference evidence="17 18" key="1">
    <citation type="submission" date="2010-10" db="EMBL/GenBank/DDBJ databases">
        <authorList>
            <consortium name="The Broad Institute Genome Sequencing Platform"/>
            <person name="Ward D."/>
            <person name="Earl A."/>
            <person name="Feldgarden M."/>
            <person name="Young S.K."/>
            <person name="Gargeya S."/>
            <person name="Zeng Q."/>
            <person name="Alvarado L."/>
            <person name="Berlin A."/>
            <person name="Bochicchio J."/>
            <person name="Chapman S.B."/>
            <person name="Chen Z."/>
            <person name="Freedman E."/>
            <person name="Gellesch M."/>
            <person name="Goldberg J."/>
            <person name="Griggs A."/>
            <person name="Gujja S."/>
            <person name="Heilman E."/>
            <person name="Heiman D."/>
            <person name="Howarth C."/>
            <person name="Mehta T."/>
            <person name="Neiman D."/>
            <person name="Pearson M."/>
            <person name="Roberts A."/>
            <person name="Saif S."/>
            <person name="Shea T."/>
            <person name="Shenoy N."/>
            <person name="Sisk P."/>
            <person name="Stolte C."/>
            <person name="Sykes S."/>
            <person name="White J."/>
            <person name="Yandava C."/>
            <person name="Allen-Vercoe E."/>
            <person name="Sibley C."/>
            <person name="Ambrose C.E."/>
            <person name="Strauss J."/>
            <person name="Daigneault M."/>
            <person name="Haas B."/>
            <person name="Nusbaum C."/>
            <person name="Birren B."/>
        </authorList>
    </citation>
    <scope>NUCLEOTIDE SEQUENCE [LARGE SCALE GENOMIC DNA]</scope>
    <source>
        <strain evidence="17 18">3_1_6</strain>
    </source>
</reference>
<keyword evidence="9 14" id="KW-0456">Lyase</keyword>
<organism evidence="17 18">
    <name type="scientific">Bilophila wadsworthia (strain 3_1_6)</name>
    <dbReference type="NCBI Taxonomy" id="563192"/>
    <lineage>
        <taxon>Bacteria</taxon>
        <taxon>Pseudomonadati</taxon>
        <taxon>Thermodesulfobacteriota</taxon>
        <taxon>Desulfovibrionia</taxon>
        <taxon>Desulfovibrionales</taxon>
        <taxon>Desulfovibrionaceae</taxon>
        <taxon>Bilophila</taxon>
    </lineage>
</organism>
<dbReference type="InterPro" id="IPR036522">
    <property type="entry name" value="MoaC_sf"/>
</dbReference>
<dbReference type="GO" id="GO:0006220">
    <property type="term" value="P:pyrimidine nucleotide metabolic process"/>
    <property type="evidence" value="ECO:0007669"/>
    <property type="project" value="UniProtKB-UniRule"/>
</dbReference>
<evidence type="ECO:0000256" key="7">
    <source>
        <dbReference type="ARBA" id="ARBA00022840"/>
    </source>
</evidence>
<comment type="subunit">
    <text evidence="14">Homohexamer; trimer of dimers.</text>
</comment>
<comment type="subcellular location">
    <subcellularLocation>
        <location evidence="13">Cytoplasm</location>
    </subcellularLocation>
</comment>
<keyword evidence="8 14" id="KW-0501">Molybdenum cofactor biosynthesis</keyword>
<comment type="similarity">
    <text evidence="3 13">Belongs to the cytidylate kinase family. Type 1 subfamily.</text>
</comment>
<dbReference type="InterPro" id="IPR002820">
    <property type="entry name" value="Mopterin_CF_biosynth-C_dom"/>
</dbReference>
<evidence type="ECO:0000256" key="12">
    <source>
        <dbReference type="ARBA" id="ARBA00055087"/>
    </source>
</evidence>
<dbReference type="InterPro" id="IPR003136">
    <property type="entry name" value="Cytidylate_kin"/>
</dbReference>
<comment type="catalytic activity">
    <reaction evidence="1 14">
        <text>(8S)-3',8-cyclo-7,8-dihydroguanosine 5'-triphosphate = cyclic pyranopterin phosphate + diphosphate</text>
        <dbReference type="Rhea" id="RHEA:49580"/>
        <dbReference type="ChEBI" id="CHEBI:33019"/>
        <dbReference type="ChEBI" id="CHEBI:59648"/>
        <dbReference type="ChEBI" id="CHEBI:131766"/>
        <dbReference type="EC" id="4.6.1.17"/>
    </reaction>
</comment>
<dbReference type="GO" id="GO:0036431">
    <property type="term" value="F:dCMP kinase activity"/>
    <property type="evidence" value="ECO:0007669"/>
    <property type="project" value="InterPro"/>
</dbReference>
<dbReference type="EMBL" id="ADCP02000001">
    <property type="protein sequence ID" value="EFV43753.1"/>
    <property type="molecule type" value="Genomic_DNA"/>
</dbReference>
<dbReference type="InterPro" id="IPR047594">
    <property type="entry name" value="MoaC_bact/euk"/>
</dbReference>
<keyword evidence="4 13" id="KW-0808">Transferase</keyword>
<dbReference type="Gene3D" id="3.40.50.300">
    <property type="entry name" value="P-loop containing nucleotide triphosphate hydrolases"/>
    <property type="match status" value="1"/>
</dbReference>
<comment type="caution">
    <text evidence="17">The sequence shown here is derived from an EMBL/GenBank/DDBJ whole genome shotgun (WGS) entry which is preliminary data.</text>
</comment>
<feature type="domain" description="Molybdopterin cofactor biosynthesis C (MoaC)" evidence="15">
    <location>
        <begin position="259"/>
        <end position="394"/>
    </location>
</feature>
<proteinExistence type="inferred from homology"/>